<feature type="region of interest" description="Disordered" evidence="2">
    <location>
        <begin position="974"/>
        <end position="1008"/>
    </location>
</feature>
<dbReference type="SUPFAM" id="SSF52540">
    <property type="entry name" value="P-loop containing nucleoside triphosphate hydrolases"/>
    <property type="match status" value="1"/>
</dbReference>
<proteinExistence type="predicted"/>
<dbReference type="Pfam" id="PF24564">
    <property type="entry name" value="DUF7605"/>
    <property type="match status" value="1"/>
</dbReference>
<dbReference type="Pfam" id="PF00350">
    <property type="entry name" value="Dynamin_N"/>
    <property type="match status" value="1"/>
</dbReference>
<feature type="coiled-coil region" evidence="1">
    <location>
        <begin position="480"/>
        <end position="528"/>
    </location>
</feature>
<evidence type="ECO:0000313" key="5">
    <source>
        <dbReference type="EMBL" id="KAF4492743.1"/>
    </source>
</evidence>
<sequence>MKYTGNGALQSHLPWISMIVQKSDLSLSNDSLSAELPRDLIFSGVTYNGGRRGAPRPLRQTSVKATGLLDNLKSTLIHLADMKRAAKYCKSIDHLQSEAKLPRFVIGVLGDTGTGKSSLINAVLDEERVVPTNCMRACTAVITEISYNTEEDAGKKYRAKIDFLSRAEWTQELLQLHRDILDDNGKISKDTRDESSDAGTAYAIIRSVYPDLTPEELEQTHPTALASRPVLQPVLGKTMTIEEKTCDVFYDKVQAYVDSEDNGNSQVPTIAYWPLVRAVRIFLKSKVLSTGVVLVDLPGNRDSNSARAAVAAKYTKECTRLWIIAPITRAVNDRTAKTLLGQHSRQQLKFDGSYSNITFICTKADDVALDEAAETLGIRDTIQEMHRRWKEIKPEIDATKKNLKKLEAHKLNLHAEIKAMSGERVFAPFESPRKRKRHTEDEFRKKVKKEVEYSDTEESSDESDEEMPSQQDDHREPLTAEMAGAKLQELKDMKKSLRDEKKEVSKEVSKLKSAIADLTAERSKVNTEMHRLCIQGRNKYSREEIQKDFAFGPKELDDELLAEQAQSDGQPPEVADIDYERIGRDLPVYCISSRSYQQLRGRMKKDRRVAGFTTLEETEVPGLQRHTLDFAAAVQDGYFKSHLNEICRLLRGIDLFLAGDEATLKMSDAERQEECKFLEKAVGKLRKTLEESVASCMQDCETSATKVLKRLPKAASKGSAAAVAMAKSWSASPDAGGLRFPTYRATCCRRGVFKGAAGPRDFNEDLLKAMKNIYAQSWDQSFNKRFPELLDNLALTCDRMIGAFQARLKGRRFLTDNTDLVQSILTKHVAAMKETQIHIAKQHKQFAQEHQRGANRMLYPAIEGALRGTYGYCAQVKGGGAFITIRSTMEKEIEKKRATMFYDAASDADSAVHTLLEGLDEMVRRNVTTVINIIEQDYTSLIGTVATEADKRDRKMLAPVMNVFYQELLVALSEPDDDDKGGEEIVIDNKNVDEDEDDDGDGFYHDSD</sequence>
<evidence type="ECO:0000256" key="1">
    <source>
        <dbReference type="SAM" id="Coils"/>
    </source>
</evidence>
<feature type="coiled-coil region" evidence="1">
    <location>
        <begin position="396"/>
        <end position="423"/>
    </location>
</feature>
<dbReference type="Gene3D" id="3.40.50.300">
    <property type="entry name" value="P-loop containing nucleotide triphosphate hydrolases"/>
    <property type="match status" value="1"/>
</dbReference>
<accession>A0A7J6JRW2</accession>
<evidence type="ECO:0000256" key="2">
    <source>
        <dbReference type="SAM" id="MobiDB-lite"/>
    </source>
</evidence>
<keyword evidence="1" id="KW-0175">Coiled coil</keyword>
<feature type="domain" description="DUF7605" evidence="4">
    <location>
        <begin position="731"/>
        <end position="897"/>
    </location>
</feature>
<comment type="caution">
    <text evidence="5">The sequence shown here is derived from an EMBL/GenBank/DDBJ whole genome shotgun (WGS) entry which is preliminary data.</text>
</comment>
<organism evidence="5 6">
    <name type="scientific">Colletotrichum fructicola (strain Nara gc5)</name>
    <name type="common">Anthracnose fungus</name>
    <name type="synonym">Colletotrichum gloeosporioides (strain Nara gc5)</name>
    <dbReference type="NCBI Taxonomy" id="1213859"/>
    <lineage>
        <taxon>Eukaryota</taxon>
        <taxon>Fungi</taxon>
        <taxon>Dikarya</taxon>
        <taxon>Ascomycota</taxon>
        <taxon>Pezizomycotina</taxon>
        <taxon>Sordariomycetes</taxon>
        <taxon>Hypocreomycetidae</taxon>
        <taxon>Glomerellales</taxon>
        <taxon>Glomerellaceae</taxon>
        <taxon>Colletotrichum</taxon>
        <taxon>Colletotrichum gloeosporioides species complex</taxon>
    </lineage>
</organism>
<feature type="compositionally biased region" description="Acidic residues" evidence="2">
    <location>
        <begin position="453"/>
        <end position="467"/>
    </location>
</feature>
<keyword evidence="6" id="KW-1185">Reference proteome</keyword>
<dbReference type="EMBL" id="ANPB02000001">
    <property type="protein sequence ID" value="KAF4492743.1"/>
    <property type="molecule type" value="Genomic_DNA"/>
</dbReference>
<feature type="region of interest" description="Disordered" evidence="2">
    <location>
        <begin position="431"/>
        <end position="476"/>
    </location>
</feature>
<dbReference type="Proteomes" id="UP000011096">
    <property type="component" value="Unassembled WGS sequence"/>
</dbReference>
<dbReference type="OrthoDB" id="3598281at2759"/>
<feature type="compositionally biased region" description="Basic and acidic residues" evidence="2">
    <location>
        <begin position="438"/>
        <end position="452"/>
    </location>
</feature>
<dbReference type="InterPro" id="IPR027417">
    <property type="entry name" value="P-loop_NTPase"/>
</dbReference>
<name>A0A7J6JRW2_COLFN</name>
<protein>
    <submittedName>
        <fullName evidence="5">Nuclear GTPase SLIP-GC</fullName>
    </submittedName>
</protein>
<dbReference type="GeneID" id="43618380"/>
<dbReference type="InterPro" id="IPR045063">
    <property type="entry name" value="Dynamin_N"/>
</dbReference>
<dbReference type="InterPro" id="IPR056024">
    <property type="entry name" value="DUF7605"/>
</dbReference>
<evidence type="ECO:0000259" key="3">
    <source>
        <dbReference type="Pfam" id="PF00350"/>
    </source>
</evidence>
<evidence type="ECO:0000259" key="4">
    <source>
        <dbReference type="Pfam" id="PF24564"/>
    </source>
</evidence>
<dbReference type="InParanoid" id="A0A7J6JRW2"/>
<feature type="domain" description="Dynamin N-terminal" evidence="3">
    <location>
        <begin position="106"/>
        <end position="347"/>
    </location>
</feature>
<dbReference type="RefSeq" id="XP_066009952.1">
    <property type="nucleotide sequence ID" value="XM_066150819.1"/>
</dbReference>
<evidence type="ECO:0000313" key="6">
    <source>
        <dbReference type="Proteomes" id="UP000011096"/>
    </source>
</evidence>
<reference evidence="5 6" key="2">
    <citation type="submission" date="2020-04" db="EMBL/GenBank/DDBJ databases">
        <title>Genome sequencing and assembly of multiple isolates from the Colletotrichum gloeosporioides species complex.</title>
        <authorList>
            <person name="Gan P."/>
            <person name="Shirasu K."/>
        </authorList>
    </citation>
    <scope>NUCLEOTIDE SEQUENCE [LARGE SCALE GENOMIC DNA]</scope>
    <source>
        <strain evidence="5 6">Nara gc5</strain>
    </source>
</reference>
<dbReference type="PANTHER" id="PTHR36681">
    <property type="entry name" value="NUCLEAR GTPASE, GERMINAL CENTER-ASSOCIATED, TANDEM DUPLICATE 3"/>
    <property type="match status" value="1"/>
</dbReference>
<dbReference type="PANTHER" id="PTHR36681:SF3">
    <property type="entry name" value="NUCLEAR GTPASE, GERMINAL CENTER-ASSOCIATED, TANDEM DUPLICATE 3"/>
    <property type="match status" value="1"/>
</dbReference>
<dbReference type="AlphaFoldDB" id="A0A7J6JRW2"/>
<gene>
    <name evidence="5" type="primary">Nuggc-0</name>
    <name evidence="5" type="ORF">CGGC5_v001336</name>
</gene>
<reference evidence="5 6" key="1">
    <citation type="submission" date="2012-08" db="EMBL/GenBank/DDBJ databases">
        <authorList>
            <person name="Gan P.H.P."/>
            <person name="Ikeda K."/>
            <person name="Irieda H."/>
            <person name="Narusaka M."/>
            <person name="O'Connell R.J."/>
            <person name="Narusaka Y."/>
            <person name="Takano Y."/>
            <person name="Kubo Y."/>
            <person name="Shirasu K."/>
        </authorList>
    </citation>
    <scope>NUCLEOTIDE SEQUENCE [LARGE SCALE GENOMIC DNA]</scope>
    <source>
        <strain evidence="5 6">Nara gc5</strain>
    </source>
</reference>